<feature type="compositionally biased region" description="Acidic residues" evidence="1">
    <location>
        <begin position="104"/>
        <end position="119"/>
    </location>
</feature>
<evidence type="ECO:0000313" key="3">
    <source>
        <dbReference type="Proteomes" id="UP000663881"/>
    </source>
</evidence>
<feature type="compositionally biased region" description="Low complexity" evidence="1">
    <location>
        <begin position="129"/>
        <end position="138"/>
    </location>
</feature>
<accession>A0A820QLE3</accession>
<comment type="caution">
    <text evidence="2">The sequence shown here is derived from an EMBL/GenBank/DDBJ whole genome shotgun (WGS) entry which is preliminary data.</text>
</comment>
<dbReference type="Proteomes" id="UP000663881">
    <property type="component" value="Unassembled WGS sequence"/>
</dbReference>
<gene>
    <name evidence="2" type="ORF">OKA104_LOCUS52654</name>
</gene>
<dbReference type="AlphaFoldDB" id="A0A820QLE3"/>
<evidence type="ECO:0000256" key="1">
    <source>
        <dbReference type="SAM" id="MobiDB-lite"/>
    </source>
</evidence>
<feature type="region of interest" description="Disordered" evidence="1">
    <location>
        <begin position="97"/>
        <end position="154"/>
    </location>
</feature>
<organism evidence="2 3">
    <name type="scientific">Adineta steineri</name>
    <dbReference type="NCBI Taxonomy" id="433720"/>
    <lineage>
        <taxon>Eukaryota</taxon>
        <taxon>Metazoa</taxon>
        <taxon>Spiralia</taxon>
        <taxon>Gnathifera</taxon>
        <taxon>Rotifera</taxon>
        <taxon>Eurotatoria</taxon>
        <taxon>Bdelloidea</taxon>
        <taxon>Adinetida</taxon>
        <taxon>Adinetidae</taxon>
        <taxon>Adineta</taxon>
    </lineage>
</organism>
<dbReference type="EMBL" id="CAJOAY010031073">
    <property type="protein sequence ID" value="CAF4423412.1"/>
    <property type="molecule type" value="Genomic_DNA"/>
</dbReference>
<protein>
    <submittedName>
        <fullName evidence="2">Uncharacterized protein</fullName>
    </submittedName>
</protein>
<sequence>MESPSDEEICGVTPEEPVYLVPNDEVNQLHRHTCAYLKSIDQISTIYQIPRARSSQKRTRPYGENETLAASIDDLIIDTISEIRDLIATIEHQGETDFPNFLDFPEEDSNFQDFPEAEEGGSGPPEPPENNTTGATPTSPRPNFRFIATMPANR</sequence>
<feature type="non-terminal residue" evidence="2">
    <location>
        <position position="154"/>
    </location>
</feature>
<name>A0A820QLE3_9BILA</name>
<reference evidence="2" key="1">
    <citation type="submission" date="2021-02" db="EMBL/GenBank/DDBJ databases">
        <authorList>
            <person name="Nowell W R."/>
        </authorList>
    </citation>
    <scope>NUCLEOTIDE SEQUENCE</scope>
</reference>
<proteinExistence type="predicted"/>
<evidence type="ECO:0000313" key="2">
    <source>
        <dbReference type="EMBL" id="CAF4423412.1"/>
    </source>
</evidence>